<dbReference type="InterPro" id="IPR036936">
    <property type="entry name" value="CRIB_dom_sf"/>
</dbReference>
<accession>A0A663DPJ2</accession>
<keyword evidence="5" id="KW-0963">Cytoplasm</keyword>
<evidence type="ECO:0000256" key="1">
    <source>
        <dbReference type="ARBA" id="ARBA00004193"/>
    </source>
</evidence>
<keyword evidence="6" id="KW-0133">Cell shape</keyword>
<evidence type="ECO:0000256" key="3">
    <source>
        <dbReference type="ARBA" id="ARBA00005720"/>
    </source>
</evidence>
<dbReference type="GeneTree" id="ENSGT00940000160112"/>
<dbReference type="PROSITE" id="PS50108">
    <property type="entry name" value="CRIB"/>
    <property type="match status" value="1"/>
</dbReference>
<feature type="region of interest" description="Disordered" evidence="11">
    <location>
        <begin position="1"/>
        <end position="87"/>
    </location>
</feature>
<dbReference type="GO" id="GO:0005856">
    <property type="term" value="C:cytoskeleton"/>
    <property type="evidence" value="ECO:0007669"/>
    <property type="project" value="UniProtKB-SubCell"/>
</dbReference>
<dbReference type="AlphaFoldDB" id="A0A663DPJ2"/>
<evidence type="ECO:0000256" key="6">
    <source>
        <dbReference type="ARBA" id="ARBA00022960"/>
    </source>
</evidence>
<dbReference type="PANTHER" id="PTHR13502:SF3">
    <property type="entry name" value="CDC42 SMALL EFFECTOR PROTEIN 1"/>
    <property type="match status" value="1"/>
</dbReference>
<evidence type="ECO:0000256" key="4">
    <source>
        <dbReference type="ARBA" id="ARBA00022475"/>
    </source>
</evidence>
<organism evidence="13 14">
    <name type="scientific">Aquila chrysaetos chrysaetos</name>
    <dbReference type="NCBI Taxonomy" id="223781"/>
    <lineage>
        <taxon>Eukaryota</taxon>
        <taxon>Metazoa</taxon>
        <taxon>Chordata</taxon>
        <taxon>Craniata</taxon>
        <taxon>Vertebrata</taxon>
        <taxon>Euteleostomi</taxon>
        <taxon>Archelosauria</taxon>
        <taxon>Archosauria</taxon>
        <taxon>Dinosauria</taxon>
        <taxon>Saurischia</taxon>
        <taxon>Theropoda</taxon>
        <taxon>Coelurosauria</taxon>
        <taxon>Aves</taxon>
        <taxon>Neognathae</taxon>
        <taxon>Neoaves</taxon>
        <taxon>Telluraves</taxon>
        <taxon>Accipitrimorphae</taxon>
        <taxon>Accipitriformes</taxon>
        <taxon>Accipitridae</taxon>
        <taxon>Accipitrinae</taxon>
        <taxon>Aquila</taxon>
    </lineage>
</organism>
<dbReference type="Ensembl" id="ENSACCT00020001895.1">
    <property type="protein sequence ID" value="ENSACCP00020001838.1"/>
    <property type="gene ID" value="ENSACCG00020001273.1"/>
</dbReference>
<reference evidence="13" key="2">
    <citation type="submission" date="2025-09" db="UniProtKB">
        <authorList>
            <consortium name="Ensembl"/>
        </authorList>
    </citation>
    <scope>IDENTIFICATION</scope>
</reference>
<dbReference type="GO" id="GO:0005886">
    <property type="term" value="C:plasma membrane"/>
    <property type="evidence" value="ECO:0007669"/>
    <property type="project" value="UniProtKB-SubCell"/>
</dbReference>
<comment type="subcellular location">
    <subcellularLocation>
        <location evidence="1">Cell membrane</location>
        <topology evidence="1">Lipid-anchor</topology>
    </subcellularLocation>
    <subcellularLocation>
        <location evidence="2">Cytoplasm</location>
        <location evidence="2">Cytoskeleton</location>
    </subcellularLocation>
</comment>
<dbReference type="Proteomes" id="UP000472275">
    <property type="component" value="Chromosome 9"/>
</dbReference>
<reference evidence="13" key="1">
    <citation type="submission" date="2025-08" db="UniProtKB">
        <authorList>
            <consortium name="Ensembl"/>
        </authorList>
    </citation>
    <scope>IDENTIFICATION</scope>
</reference>
<protein>
    <submittedName>
        <fullName evidence="13">CDC42 small effector 1</fullName>
    </submittedName>
</protein>
<feature type="compositionally biased region" description="Low complexity" evidence="11">
    <location>
        <begin position="13"/>
        <end position="41"/>
    </location>
</feature>
<keyword evidence="14" id="KW-1185">Reference proteome</keyword>
<evidence type="ECO:0000259" key="12">
    <source>
        <dbReference type="PROSITE" id="PS50108"/>
    </source>
</evidence>
<evidence type="ECO:0000256" key="7">
    <source>
        <dbReference type="ARBA" id="ARBA00023136"/>
    </source>
</evidence>
<dbReference type="GO" id="GO:0035023">
    <property type="term" value="P:regulation of Rho protein signal transduction"/>
    <property type="evidence" value="ECO:0007669"/>
    <property type="project" value="InterPro"/>
</dbReference>
<keyword evidence="9" id="KW-0206">Cytoskeleton</keyword>
<evidence type="ECO:0000313" key="14">
    <source>
        <dbReference type="Proteomes" id="UP000472275"/>
    </source>
</evidence>
<evidence type="ECO:0000313" key="13">
    <source>
        <dbReference type="Ensembl" id="ENSACCP00020001838.1"/>
    </source>
</evidence>
<evidence type="ECO:0000256" key="2">
    <source>
        <dbReference type="ARBA" id="ARBA00004245"/>
    </source>
</evidence>
<keyword evidence="4" id="KW-1003">Cell membrane</keyword>
<keyword evidence="8" id="KW-0564">Palmitate</keyword>
<comment type="similarity">
    <text evidence="3">Belongs to the CDC42SE/SPEC family.</text>
</comment>
<name>A0A663DPJ2_AQUCH</name>
<sequence length="180" mass="19185">GGRVRPLRGRGTGAAAACGTHHQQLPGAGRSAGSGPSRHPSLGVRTAVCSSPRRASLTRSPHPSPWSDPAWGSLHRRGSPRQLARHGGKLAAANMSDFWHKLGCCVVEKPQPKKRRRRIDRSMIGEPMNFIHLTHIGSGDMAADEGLPMVPYPCEQLGWWVSWLGGGCCFCGAGSHGCVV</sequence>
<feature type="domain" description="CRIB" evidence="12">
    <location>
        <begin position="124"/>
        <end position="137"/>
    </location>
</feature>
<evidence type="ECO:0000256" key="8">
    <source>
        <dbReference type="ARBA" id="ARBA00023139"/>
    </source>
</evidence>
<dbReference type="Gene3D" id="3.90.810.10">
    <property type="entry name" value="CRIB domain"/>
    <property type="match status" value="1"/>
</dbReference>
<dbReference type="GO" id="GO:0008360">
    <property type="term" value="P:regulation of cell shape"/>
    <property type="evidence" value="ECO:0007669"/>
    <property type="project" value="UniProtKB-KW"/>
</dbReference>
<dbReference type="GO" id="GO:0031267">
    <property type="term" value="F:small GTPase binding"/>
    <property type="evidence" value="ECO:0007669"/>
    <property type="project" value="InterPro"/>
</dbReference>
<evidence type="ECO:0000256" key="11">
    <source>
        <dbReference type="SAM" id="MobiDB-lite"/>
    </source>
</evidence>
<evidence type="ECO:0000256" key="9">
    <source>
        <dbReference type="ARBA" id="ARBA00023212"/>
    </source>
</evidence>
<dbReference type="PANTHER" id="PTHR13502">
    <property type="entry name" value="CDC42 SMALL EFFECTOR PROTEIN HOMOLOG"/>
    <property type="match status" value="1"/>
</dbReference>
<dbReference type="InterPro" id="IPR039056">
    <property type="entry name" value="SPEC"/>
</dbReference>
<evidence type="ECO:0000256" key="5">
    <source>
        <dbReference type="ARBA" id="ARBA00022490"/>
    </source>
</evidence>
<proteinExistence type="inferred from homology"/>
<keyword evidence="10" id="KW-0449">Lipoprotein</keyword>
<keyword evidence="7" id="KW-0472">Membrane</keyword>
<dbReference type="InterPro" id="IPR000095">
    <property type="entry name" value="CRIB_dom"/>
</dbReference>
<feature type="compositionally biased region" description="Basic residues" evidence="11">
    <location>
        <begin position="74"/>
        <end position="87"/>
    </location>
</feature>
<evidence type="ECO:0000256" key="10">
    <source>
        <dbReference type="ARBA" id="ARBA00023288"/>
    </source>
</evidence>
<dbReference type="InParanoid" id="A0A663DPJ2"/>